<name>A0AB34ISU8_PRYPA</name>
<dbReference type="PANTHER" id="PTHR34730">
    <property type="entry name" value="UNNAMED PRODUCT"/>
    <property type="match status" value="1"/>
</dbReference>
<feature type="transmembrane region" description="Helical" evidence="1">
    <location>
        <begin position="26"/>
        <end position="45"/>
    </location>
</feature>
<comment type="caution">
    <text evidence="2">The sequence shown here is derived from an EMBL/GenBank/DDBJ whole genome shotgun (WGS) entry which is preliminary data.</text>
</comment>
<dbReference type="Proteomes" id="UP001515480">
    <property type="component" value="Unassembled WGS sequence"/>
</dbReference>
<keyword evidence="3" id="KW-1185">Reference proteome</keyword>
<dbReference type="Pfam" id="PF04403">
    <property type="entry name" value="PqiA"/>
    <property type="match status" value="1"/>
</dbReference>
<feature type="transmembrane region" description="Helical" evidence="1">
    <location>
        <begin position="273"/>
        <end position="299"/>
    </location>
</feature>
<feature type="transmembrane region" description="Helical" evidence="1">
    <location>
        <begin position="170"/>
        <end position="190"/>
    </location>
</feature>
<feature type="transmembrane region" description="Helical" evidence="1">
    <location>
        <begin position="130"/>
        <end position="150"/>
    </location>
</feature>
<dbReference type="InterPro" id="IPR007498">
    <property type="entry name" value="PqiA-like"/>
</dbReference>
<proteinExistence type="predicted"/>
<sequence length="386" mass="42441">MAEGKALLPSSPGSERLFSLLPLEHRLIVCSLLVISFVLNIVCILPSTPFIHMSVDAPLDAFLVPGDYGLSATLGLLKKRQLWGTYILILLLSICFPPVKILLTAFLLGKQMKCATRSTAFTCLAQLGRWSLVDVYFAMLLMMIAWHQGLHITAGTGGRVLANIDTQPGYGLYLFVVAIMCSMGAVAMLQEFNTVAAQPSPPQFERSGKPLLRFAGVRGIIAIVMAVTTLTLQLCSVLLPVFSIKGFYHGDFKIPLEQIEHQVGSSIFEVAPLFAIIMTIFLLITPALTMLFSIGVLVIPLRPGRWCYDGILRLSEWSMLDVYTIAMVVYLCQESSLITLRIKPASYCMFYYVPVMIPTVLVCVSAVKFAIKQQHTQPLQGVASKS</sequence>
<keyword evidence="1" id="KW-0812">Transmembrane</keyword>
<evidence type="ECO:0000313" key="3">
    <source>
        <dbReference type="Proteomes" id="UP001515480"/>
    </source>
</evidence>
<evidence type="ECO:0000256" key="1">
    <source>
        <dbReference type="SAM" id="Phobius"/>
    </source>
</evidence>
<feature type="transmembrane region" description="Helical" evidence="1">
    <location>
        <begin position="351"/>
        <end position="371"/>
    </location>
</feature>
<dbReference type="EMBL" id="JBGBPQ010000018">
    <property type="protein sequence ID" value="KAL1507301.1"/>
    <property type="molecule type" value="Genomic_DNA"/>
</dbReference>
<keyword evidence="1" id="KW-0472">Membrane</keyword>
<dbReference type="PANTHER" id="PTHR34730:SF1">
    <property type="entry name" value="PARAQUAT-INDUCIBLE PROTEIN A"/>
    <property type="match status" value="1"/>
</dbReference>
<evidence type="ECO:0000313" key="2">
    <source>
        <dbReference type="EMBL" id="KAL1507301.1"/>
    </source>
</evidence>
<protein>
    <submittedName>
        <fullName evidence="2">Uncharacterized protein</fullName>
    </submittedName>
</protein>
<reference evidence="2 3" key="1">
    <citation type="journal article" date="2024" name="Science">
        <title>Giant polyketide synthase enzymes in the biosynthesis of giant marine polyether toxins.</title>
        <authorList>
            <person name="Fallon T.R."/>
            <person name="Shende V.V."/>
            <person name="Wierzbicki I.H."/>
            <person name="Pendleton A.L."/>
            <person name="Watervoot N.F."/>
            <person name="Auber R.P."/>
            <person name="Gonzalez D.J."/>
            <person name="Wisecaver J.H."/>
            <person name="Moore B.S."/>
        </authorList>
    </citation>
    <scope>NUCLEOTIDE SEQUENCE [LARGE SCALE GENOMIC DNA]</scope>
    <source>
        <strain evidence="2 3">12B1</strain>
    </source>
</reference>
<feature type="transmembrane region" description="Helical" evidence="1">
    <location>
        <begin position="211"/>
        <end position="239"/>
    </location>
</feature>
<dbReference type="AlphaFoldDB" id="A0AB34ISU8"/>
<feature type="transmembrane region" description="Helical" evidence="1">
    <location>
        <begin position="83"/>
        <end position="109"/>
    </location>
</feature>
<organism evidence="2 3">
    <name type="scientific">Prymnesium parvum</name>
    <name type="common">Toxic golden alga</name>
    <dbReference type="NCBI Taxonomy" id="97485"/>
    <lineage>
        <taxon>Eukaryota</taxon>
        <taxon>Haptista</taxon>
        <taxon>Haptophyta</taxon>
        <taxon>Prymnesiophyceae</taxon>
        <taxon>Prymnesiales</taxon>
        <taxon>Prymnesiaceae</taxon>
        <taxon>Prymnesium</taxon>
    </lineage>
</organism>
<keyword evidence="1" id="KW-1133">Transmembrane helix</keyword>
<gene>
    <name evidence="2" type="ORF">AB1Y20_008147</name>
</gene>
<accession>A0AB34ISU8</accession>